<evidence type="ECO:0000313" key="2">
    <source>
        <dbReference type="EMBL" id="KPQ42038.1"/>
    </source>
</evidence>
<dbReference type="Gene3D" id="3.30.70.120">
    <property type="match status" value="1"/>
</dbReference>
<dbReference type="PANTHER" id="PTHR23419:SF8">
    <property type="entry name" value="FI09726P"/>
    <property type="match status" value="1"/>
</dbReference>
<gene>
    <name evidence="2" type="ORF">MPEBLZ_03408</name>
</gene>
<dbReference type="Pfam" id="PF03091">
    <property type="entry name" value="CutA1"/>
    <property type="match status" value="1"/>
</dbReference>
<sequence>MFSIIYITAGDMAEARMIGRKLVEERLAACANIFPITSIFRWKGSIDETNEFAIIVKTRSDKVKEIEKRVKEIHSYEVPCVVSFVIEEGLTDYLNWIDESVGEQYE</sequence>
<dbReference type="GO" id="GO:0005507">
    <property type="term" value="F:copper ion binding"/>
    <property type="evidence" value="ECO:0007669"/>
    <property type="project" value="TreeGrafter"/>
</dbReference>
<dbReference type="PANTHER" id="PTHR23419">
    <property type="entry name" value="DIVALENT CATION TOLERANCE CUTA-RELATED"/>
    <property type="match status" value="1"/>
</dbReference>
<comment type="similarity">
    <text evidence="1">Belongs to the CutA family.</text>
</comment>
<dbReference type="GO" id="GO:0010038">
    <property type="term" value="P:response to metal ion"/>
    <property type="evidence" value="ECO:0007669"/>
    <property type="project" value="InterPro"/>
</dbReference>
<protein>
    <submittedName>
        <fullName evidence="2">Divalent cation tolerance protein</fullName>
    </submittedName>
</protein>
<evidence type="ECO:0000256" key="1">
    <source>
        <dbReference type="ARBA" id="ARBA00010169"/>
    </source>
</evidence>
<dbReference type="AlphaFoldDB" id="A0A0P8DWM7"/>
<dbReference type="EMBL" id="LKCM01000272">
    <property type="protein sequence ID" value="KPQ42038.1"/>
    <property type="molecule type" value="Genomic_DNA"/>
</dbReference>
<name>A0A0P8DWM7_9EURY</name>
<dbReference type="SUPFAM" id="SSF54913">
    <property type="entry name" value="GlnB-like"/>
    <property type="match status" value="1"/>
</dbReference>
<evidence type="ECO:0000313" key="3">
    <source>
        <dbReference type="Proteomes" id="UP000050360"/>
    </source>
</evidence>
<proteinExistence type="inferred from homology"/>
<dbReference type="InterPro" id="IPR011322">
    <property type="entry name" value="N-reg_PII-like_a/b"/>
</dbReference>
<dbReference type="InterPro" id="IPR004323">
    <property type="entry name" value="Ion_tolerance_CutA"/>
</dbReference>
<organism evidence="2 3">
    <name type="scientific">Candidatus Methanoperedens nitratireducens</name>
    <dbReference type="NCBI Taxonomy" id="1392998"/>
    <lineage>
        <taxon>Archaea</taxon>
        <taxon>Methanobacteriati</taxon>
        <taxon>Methanobacteriota</taxon>
        <taxon>Stenosarchaea group</taxon>
        <taxon>Methanomicrobia</taxon>
        <taxon>Methanosarcinales</taxon>
        <taxon>ANME-2 cluster</taxon>
        <taxon>Candidatus Methanoperedentaceae</taxon>
        <taxon>Candidatus Methanoperedens</taxon>
    </lineage>
</organism>
<comment type="caution">
    <text evidence="2">The sequence shown here is derived from an EMBL/GenBank/DDBJ whole genome shotgun (WGS) entry which is preliminary data.</text>
</comment>
<reference evidence="2 3" key="1">
    <citation type="submission" date="2015-09" db="EMBL/GenBank/DDBJ databases">
        <title>A metagenomics-based metabolic model of nitrate-dependent anaerobic oxidation of methane by Methanoperedens-like archaea.</title>
        <authorList>
            <person name="Arshad A."/>
            <person name="Speth D.R."/>
            <person name="De Graaf R.M."/>
            <person name="Op Den Camp H.J."/>
            <person name="Jetten M.S."/>
            <person name="Welte C.U."/>
        </authorList>
    </citation>
    <scope>NUCLEOTIDE SEQUENCE [LARGE SCALE GENOMIC DNA]</scope>
</reference>
<dbReference type="InterPro" id="IPR015867">
    <property type="entry name" value="N-reg_PII/ATP_PRibTrfase_C"/>
</dbReference>
<dbReference type="Proteomes" id="UP000050360">
    <property type="component" value="Unassembled WGS sequence"/>
</dbReference>
<dbReference type="PATRIC" id="fig|1719120.3.peg.3700"/>
<accession>A0A0P8DWM7</accession>